<gene>
    <name evidence="1" type="ordered locus">Bresu_1368</name>
</gene>
<dbReference type="RefSeq" id="WP_013268783.1">
    <property type="nucleotide sequence ID" value="NC_014375.1"/>
</dbReference>
<evidence type="ECO:0000313" key="1">
    <source>
        <dbReference type="EMBL" id="ADL00680.1"/>
    </source>
</evidence>
<keyword evidence="1" id="KW-0689">Ribosomal protein</keyword>
<organism evidence="1 2">
    <name type="scientific">Brevundimonas subvibrioides (strain ATCC 15264 / DSM 4735 / LMG 14903 / NBRC 16000 / CB 81)</name>
    <name type="common">Caulobacter subvibrioides</name>
    <dbReference type="NCBI Taxonomy" id="633149"/>
    <lineage>
        <taxon>Bacteria</taxon>
        <taxon>Pseudomonadati</taxon>
        <taxon>Pseudomonadota</taxon>
        <taxon>Alphaproteobacteria</taxon>
        <taxon>Caulobacterales</taxon>
        <taxon>Caulobacteraceae</taxon>
        <taxon>Brevundimonas</taxon>
    </lineage>
</organism>
<dbReference type="HOGENOM" id="CLU_2116327_0_0_5"/>
<proteinExistence type="predicted"/>
<sequence>MNRAKRAIITPEDLDFWRGLIRLAERAARGPAVQPAPGLARQAKRAAKVPAPGAEAAGNPFFVLGQTARRYAEANAASRSDIQGDLASAARRADTALTAHEGANAPAFRKDIDG</sequence>
<name>D9QFW6_BRESC</name>
<dbReference type="BioCyc" id="BSUB633149:G1GM8-1361-MONOMER"/>
<keyword evidence="1" id="KW-0687">Ribonucleoprotein</keyword>
<dbReference type="EMBL" id="CP002102">
    <property type="protein sequence ID" value="ADL00680.1"/>
    <property type="molecule type" value="Genomic_DNA"/>
</dbReference>
<evidence type="ECO:0000313" key="2">
    <source>
        <dbReference type="Proteomes" id="UP000002696"/>
    </source>
</evidence>
<dbReference type="KEGG" id="bsb:Bresu_1368"/>
<protein>
    <submittedName>
        <fullName evidence="1">Putative S23 ribosomal protein</fullName>
    </submittedName>
</protein>
<accession>D9QFW6</accession>
<dbReference type="GO" id="GO:0005840">
    <property type="term" value="C:ribosome"/>
    <property type="evidence" value="ECO:0007669"/>
    <property type="project" value="UniProtKB-KW"/>
</dbReference>
<dbReference type="STRING" id="633149.Bresu_1368"/>
<reference evidence="2" key="1">
    <citation type="journal article" date="2011" name="J. Bacteriol.">
        <title>Genome sequences of eight morphologically diverse alphaproteobacteria.</title>
        <authorList>
            <consortium name="US DOE Joint Genome Institute"/>
            <person name="Brown P.J."/>
            <person name="Kysela D.T."/>
            <person name="Buechlein A."/>
            <person name="Hemmerich C."/>
            <person name="Brun Y.V."/>
        </authorList>
    </citation>
    <scope>NUCLEOTIDE SEQUENCE [LARGE SCALE GENOMIC DNA]</scope>
    <source>
        <strain evidence="2">ATCC 15264 / DSM 4735 / LMG 14903 / NBRC 16000 / CB 81</strain>
    </source>
</reference>
<keyword evidence="2" id="KW-1185">Reference proteome</keyword>
<dbReference type="AlphaFoldDB" id="D9QFW6"/>
<dbReference type="InParanoid" id="D9QFW6"/>
<dbReference type="Proteomes" id="UP000002696">
    <property type="component" value="Chromosome"/>
</dbReference>